<evidence type="ECO:0000313" key="14">
    <source>
        <dbReference type="EMBL" id="RCV91845.1"/>
    </source>
</evidence>
<name>A0A368U485_9GAMM</name>
<gene>
    <name evidence="14" type="ORF">DU505_01910</name>
</gene>
<evidence type="ECO:0000259" key="12">
    <source>
        <dbReference type="PROSITE" id="PS50112"/>
    </source>
</evidence>
<dbReference type="PRINTS" id="PR00344">
    <property type="entry name" value="BCTRLSENSOR"/>
</dbReference>
<dbReference type="InterPro" id="IPR013767">
    <property type="entry name" value="PAS_fold"/>
</dbReference>
<dbReference type="GO" id="GO:0005524">
    <property type="term" value="F:ATP binding"/>
    <property type="evidence" value="ECO:0007669"/>
    <property type="project" value="UniProtKB-KW"/>
</dbReference>
<dbReference type="PANTHER" id="PTHR43065:SF49">
    <property type="entry name" value="HISTIDINE KINASE"/>
    <property type="match status" value="1"/>
</dbReference>
<dbReference type="InterPro" id="IPR035965">
    <property type="entry name" value="PAS-like_dom_sf"/>
</dbReference>
<dbReference type="PROSITE" id="PS50110">
    <property type="entry name" value="RESPONSE_REGULATORY"/>
    <property type="match status" value="1"/>
</dbReference>
<keyword evidence="3 9" id="KW-0597">Phosphoprotein</keyword>
<dbReference type="Pfam" id="PF02518">
    <property type="entry name" value="HATPase_c"/>
    <property type="match status" value="1"/>
</dbReference>
<dbReference type="SUPFAM" id="SSF52172">
    <property type="entry name" value="CheY-like"/>
    <property type="match status" value="1"/>
</dbReference>
<dbReference type="Gene3D" id="3.30.450.20">
    <property type="entry name" value="PAS domain"/>
    <property type="match status" value="4"/>
</dbReference>
<evidence type="ECO:0000256" key="2">
    <source>
        <dbReference type="ARBA" id="ARBA00012438"/>
    </source>
</evidence>
<feature type="domain" description="Histidine kinase" evidence="10">
    <location>
        <begin position="588"/>
        <end position="811"/>
    </location>
</feature>
<keyword evidence="15" id="KW-1185">Reference proteome</keyword>
<dbReference type="InterPro" id="IPR005467">
    <property type="entry name" value="His_kinase_dom"/>
</dbReference>
<evidence type="ECO:0000259" key="11">
    <source>
        <dbReference type="PROSITE" id="PS50110"/>
    </source>
</evidence>
<dbReference type="EMBL" id="QPII01000001">
    <property type="protein sequence ID" value="RCV91845.1"/>
    <property type="molecule type" value="Genomic_DNA"/>
</dbReference>
<dbReference type="CDD" id="cd00130">
    <property type="entry name" value="PAS"/>
    <property type="match status" value="3"/>
</dbReference>
<accession>A0A368U485</accession>
<dbReference type="SMART" id="SM00091">
    <property type="entry name" value="PAS"/>
    <property type="match status" value="4"/>
</dbReference>
<dbReference type="SUPFAM" id="SSF55874">
    <property type="entry name" value="ATPase domain of HSP90 chaperone/DNA topoisomerase II/histidine kinase"/>
    <property type="match status" value="1"/>
</dbReference>
<feature type="modified residue" description="4-aspartylphosphate" evidence="9">
    <location>
        <position position="882"/>
    </location>
</feature>
<dbReference type="Pfam" id="PF00072">
    <property type="entry name" value="Response_reg"/>
    <property type="match status" value="1"/>
</dbReference>
<evidence type="ECO:0000256" key="3">
    <source>
        <dbReference type="ARBA" id="ARBA00022553"/>
    </source>
</evidence>
<dbReference type="Pfam" id="PF00512">
    <property type="entry name" value="HisKA"/>
    <property type="match status" value="1"/>
</dbReference>
<dbReference type="PROSITE" id="PS50112">
    <property type="entry name" value="PAS"/>
    <property type="match status" value="3"/>
</dbReference>
<dbReference type="EC" id="2.7.13.3" evidence="2"/>
<evidence type="ECO:0000256" key="6">
    <source>
        <dbReference type="ARBA" id="ARBA00022777"/>
    </source>
</evidence>
<dbReference type="InterPro" id="IPR000014">
    <property type="entry name" value="PAS"/>
</dbReference>
<dbReference type="PANTHER" id="PTHR43065">
    <property type="entry name" value="SENSOR HISTIDINE KINASE"/>
    <property type="match status" value="1"/>
</dbReference>
<evidence type="ECO:0000256" key="7">
    <source>
        <dbReference type="ARBA" id="ARBA00022840"/>
    </source>
</evidence>
<dbReference type="SUPFAM" id="SSF55785">
    <property type="entry name" value="PYP-like sensor domain (PAS domain)"/>
    <property type="match status" value="4"/>
</dbReference>
<evidence type="ECO:0000259" key="10">
    <source>
        <dbReference type="PROSITE" id="PS50109"/>
    </source>
</evidence>
<dbReference type="Pfam" id="PF08448">
    <property type="entry name" value="PAS_4"/>
    <property type="match status" value="2"/>
</dbReference>
<feature type="domain" description="PAC" evidence="13">
    <location>
        <begin position="406"/>
        <end position="458"/>
    </location>
</feature>
<dbReference type="Gene3D" id="3.30.565.10">
    <property type="entry name" value="Histidine kinase-like ATPase, C-terminal domain"/>
    <property type="match status" value="1"/>
</dbReference>
<dbReference type="Proteomes" id="UP000252405">
    <property type="component" value="Unassembled WGS sequence"/>
</dbReference>
<dbReference type="GO" id="GO:0000155">
    <property type="term" value="F:phosphorelay sensor kinase activity"/>
    <property type="evidence" value="ECO:0007669"/>
    <property type="project" value="InterPro"/>
</dbReference>
<evidence type="ECO:0000256" key="5">
    <source>
        <dbReference type="ARBA" id="ARBA00022741"/>
    </source>
</evidence>
<dbReference type="NCBIfam" id="TIGR00229">
    <property type="entry name" value="sensory_box"/>
    <property type="match status" value="3"/>
</dbReference>
<dbReference type="SMART" id="SM00086">
    <property type="entry name" value="PAC"/>
    <property type="match status" value="2"/>
</dbReference>
<dbReference type="InterPro" id="IPR004358">
    <property type="entry name" value="Sig_transdc_His_kin-like_C"/>
</dbReference>
<organism evidence="14 15">
    <name type="scientific">Billgrantia montanilacus</name>
    <dbReference type="NCBI Taxonomy" id="2282305"/>
    <lineage>
        <taxon>Bacteria</taxon>
        <taxon>Pseudomonadati</taxon>
        <taxon>Pseudomonadota</taxon>
        <taxon>Gammaproteobacteria</taxon>
        <taxon>Oceanospirillales</taxon>
        <taxon>Halomonadaceae</taxon>
        <taxon>Billgrantia</taxon>
    </lineage>
</organism>
<comment type="catalytic activity">
    <reaction evidence="1">
        <text>ATP + protein L-histidine = ADP + protein N-phospho-L-histidine.</text>
        <dbReference type="EC" id="2.7.13.3"/>
    </reaction>
</comment>
<dbReference type="Pfam" id="PF00989">
    <property type="entry name" value="PAS"/>
    <property type="match status" value="2"/>
</dbReference>
<dbReference type="OrthoDB" id="9772100at2"/>
<dbReference type="InterPro" id="IPR011006">
    <property type="entry name" value="CheY-like_superfamily"/>
</dbReference>
<comment type="caution">
    <text evidence="14">The sequence shown here is derived from an EMBL/GenBank/DDBJ whole genome shotgun (WGS) entry which is preliminary data.</text>
</comment>
<dbReference type="InterPro" id="IPR003661">
    <property type="entry name" value="HisK_dim/P_dom"/>
</dbReference>
<evidence type="ECO:0000259" key="13">
    <source>
        <dbReference type="PROSITE" id="PS50113"/>
    </source>
</evidence>
<feature type="domain" description="PAC" evidence="13">
    <location>
        <begin position="111"/>
        <end position="163"/>
    </location>
</feature>
<feature type="domain" description="PAS" evidence="12">
    <location>
        <begin position="332"/>
        <end position="402"/>
    </location>
</feature>
<sequence length="951" mass="106437">MPWDVIPENRTAPFIAEIDMMPESPGENGRSLHRAHELLSFHLDNLPLAVIEWDSRFHISRWSRHAEALFGWPAEAVIGKHPFNFTFVHPEDAESVAEVIKQLLLGVAPQNVSTNRNLTRDGALVECEWHNSIQIDDQGHVVSVLSVVQDVTERNAFERSSRELLAREQALKSQFRAIFESAPGLYLVLTADDYRIVGVSDAYLEATHTDREAIIGRQLFDVFPVTPDRSNAAGVEELTASLERVKRYGQPDTMPVLRYPIPDPATGGFEERHWSPINVPIFDEQGQLSLILHRTEDVTDYLNDAPTIEPTNLELIARARELKTLLERHRSSEEHWHRLFAEAATGIVQADTRGRLLYANQAFCDMLGYTEEALRATDFLALTHPDDRQGDLDELRCLLAGEKNSFVIEKRMLDYRGGMVWCRISVSAQRDRHGTIVSLVAVIEDITAQREAEARQQSLAQRLTRSLENMSDAFYLLDEDWRFSYLNHQAERVLERSSAELLGRNVWEAFPEAREGELWACYHAAIETAEAQQFTFYFPPLAHWFEVNAYPGEEGLAVYFRTVTEQKRLEAQLQEAQRMEAIGHLTGGMAHDFNNLLTVIMGNADLLSEALAADTQLAPLVQAVAESAQRGADLTQRLLAFARRQALAPQPTDINRLIRGLTELLRRTLGEQIELRFHPGQGLWAANIDPSQLESALLNLSINARDAMSDGGHLTIETQNVSLSAQYADEHLELVPGDYVCIAVSDTGTGIPKTIRERVFDPFFTTKEKGKGTGLGLSMVFGFLKQSAGHVNLYSEEGEGTTIKLYLPRIQQAVSDPKLTARDTASLKGCETLLVVEDDVTVREYVVTQLEAAGYGVRQAKDGPSALAMLVADTTIQLIFTDVMMPGGMTGRDLAIAALRLRPDLKVVYTSGYTENAIVHNGRLDEGVRFLGKPYRPVALLRLIREALDED</sequence>
<evidence type="ECO:0000256" key="8">
    <source>
        <dbReference type="ARBA" id="ARBA00023012"/>
    </source>
</evidence>
<keyword evidence="6" id="KW-0418">Kinase</keyword>
<dbReference type="SMART" id="SM00448">
    <property type="entry name" value="REC"/>
    <property type="match status" value="1"/>
</dbReference>
<dbReference type="Gene3D" id="3.40.50.2300">
    <property type="match status" value="1"/>
</dbReference>
<dbReference type="Gene3D" id="1.10.287.130">
    <property type="match status" value="1"/>
</dbReference>
<feature type="domain" description="PAS" evidence="12">
    <location>
        <begin position="35"/>
        <end position="107"/>
    </location>
</feature>
<dbReference type="InterPro" id="IPR000700">
    <property type="entry name" value="PAS-assoc_C"/>
</dbReference>
<dbReference type="AlphaFoldDB" id="A0A368U485"/>
<keyword evidence="8" id="KW-0902">Two-component regulatory system</keyword>
<dbReference type="InterPro" id="IPR036890">
    <property type="entry name" value="HATPase_C_sf"/>
</dbReference>
<dbReference type="SUPFAM" id="SSF47384">
    <property type="entry name" value="Homodimeric domain of signal transducing histidine kinase"/>
    <property type="match status" value="1"/>
</dbReference>
<dbReference type="InterPro" id="IPR001789">
    <property type="entry name" value="Sig_transdc_resp-reg_receiver"/>
</dbReference>
<evidence type="ECO:0000256" key="4">
    <source>
        <dbReference type="ARBA" id="ARBA00022679"/>
    </source>
</evidence>
<dbReference type="InterPro" id="IPR013656">
    <property type="entry name" value="PAS_4"/>
</dbReference>
<dbReference type="InterPro" id="IPR036097">
    <property type="entry name" value="HisK_dim/P_sf"/>
</dbReference>
<dbReference type="InterPro" id="IPR003594">
    <property type="entry name" value="HATPase_dom"/>
</dbReference>
<dbReference type="PROSITE" id="PS50109">
    <property type="entry name" value="HIS_KIN"/>
    <property type="match status" value="1"/>
</dbReference>
<feature type="domain" description="Response regulatory" evidence="11">
    <location>
        <begin position="832"/>
        <end position="948"/>
    </location>
</feature>
<dbReference type="CDD" id="cd00082">
    <property type="entry name" value="HisKA"/>
    <property type="match status" value="1"/>
</dbReference>
<reference evidence="14 15" key="1">
    <citation type="submission" date="2018-07" db="EMBL/GenBank/DDBJ databases">
        <title>Halomonas montanilacus sp. nov., isolated from Lake Pengyan on Tibetan Plateau.</title>
        <authorList>
            <person name="Lu H."/>
            <person name="Xing P."/>
            <person name="Wu Q."/>
        </authorList>
    </citation>
    <scope>NUCLEOTIDE SEQUENCE [LARGE SCALE GENOMIC DNA]</scope>
    <source>
        <strain evidence="14 15">PYC7W</strain>
    </source>
</reference>
<dbReference type="SMART" id="SM00387">
    <property type="entry name" value="HATPase_c"/>
    <property type="match status" value="1"/>
</dbReference>
<keyword evidence="4" id="KW-0808">Transferase</keyword>
<evidence type="ECO:0000256" key="1">
    <source>
        <dbReference type="ARBA" id="ARBA00000085"/>
    </source>
</evidence>
<dbReference type="InterPro" id="IPR001610">
    <property type="entry name" value="PAC"/>
</dbReference>
<dbReference type="PROSITE" id="PS50113">
    <property type="entry name" value="PAC"/>
    <property type="match status" value="2"/>
</dbReference>
<proteinExistence type="predicted"/>
<protein>
    <recommendedName>
        <fullName evidence="2">histidine kinase</fullName>
        <ecNumber evidence="2">2.7.13.3</ecNumber>
    </recommendedName>
</protein>
<feature type="domain" description="PAS" evidence="12">
    <location>
        <begin position="459"/>
        <end position="529"/>
    </location>
</feature>
<dbReference type="SMART" id="SM00388">
    <property type="entry name" value="HisKA"/>
    <property type="match status" value="1"/>
</dbReference>
<keyword evidence="7" id="KW-0067">ATP-binding</keyword>
<evidence type="ECO:0000313" key="15">
    <source>
        <dbReference type="Proteomes" id="UP000252405"/>
    </source>
</evidence>
<dbReference type="GO" id="GO:0006355">
    <property type="term" value="P:regulation of DNA-templated transcription"/>
    <property type="evidence" value="ECO:0007669"/>
    <property type="project" value="InterPro"/>
</dbReference>
<keyword evidence="5" id="KW-0547">Nucleotide-binding</keyword>
<evidence type="ECO:0000256" key="9">
    <source>
        <dbReference type="PROSITE-ProRule" id="PRU00169"/>
    </source>
</evidence>